<dbReference type="PROSITE" id="PS51675">
    <property type="entry name" value="SAM_MT_TRM10"/>
    <property type="match status" value="1"/>
</dbReference>
<dbReference type="PANTHER" id="PTHR13563">
    <property type="entry name" value="TRNA (GUANINE-9-) METHYLTRANSFERASE"/>
    <property type="match status" value="1"/>
</dbReference>
<proteinExistence type="predicted"/>
<evidence type="ECO:0000256" key="2">
    <source>
        <dbReference type="ARBA" id="ARBA00022603"/>
    </source>
</evidence>
<reference evidence="7" key="1">
    <citation type="submission" date="2021-01" db="EMBL/GenBank/DDBJ databases">
        <authorList>
            <person name="Eckstrom K.M.E."/>
        </authorList>
    </citation>
    <scope>NUCLEOTIDE SEQUENCE</scope>
    <source>
        <strain evidence="7">UVCC 0001</strain>
    </source>
</reference>
<dbReference type="GO" id="GO:0002939">
    <property type="term" value="P:tRNA N1-guanine methylation"/>
    <property type="evidence" value="ECO:0007669"/>
    <property type="project" value="TreeGrafter"/>
</dbReference>
<feature type="domain" description="SAM-dependent MTase TRM10-type" evidence="6">
    <location>
        <begin position="1"/>
        <end position="86"/>
    </location>
</feature>
<sequence>MCHLDAGDIYIVGGIVDRNRYKRLCADKAEAQGIRTARLPIDEYVALSSSRVMCTNHVVEIMIRQRELKDWGAAFEAVIPIRKRKAEGGESDSEDGSGDA</sequence>
<dbReference type="PANTHER" id="PTHR13563:SF13">
    <property type="entry name" value="TRNA METHYLTRANSFERASE 10 HOMOLOG A"/>
    <property type="match status" value="1"/>
</dbReference>
<evidence type="ECO:0000256" key="3">
    <source>
        <dbReference type="ARBA" id="ARBA00022679"/>
    </source>
</evidence>
<keyword evidence="4" id="KW-0949">S-adenosyl-L-methionine</keyword>
<evidence type="ECO:0000256" key="5">
    <source>
        <dbReference type="ARBA" id="ARBA00048434"/>
    </source>
</evidence>
<organism evidence="7 8">
    <name type="scientific">Prototheca wickerhamii</name>
    <dbReference type="NCBI Taxonomy" id="3111"/>
    <lineage>
        <taxon>Eukaryota</taxon>
        <taxon>Viridiplantae</taxon>
        <taxon>Chlorophyta</taxon>
        <taxon>core chlorophytes</taxon>
        <taxon>Trebouxiophyceae</taxon>
        <taxon>Chlorellales</taxon>
        <taxon>Chlorellaceae</taxon>
        <taxon>Prototheca</taxon>
    </lineage>
</organism>
<keyword evidence="3" id="KW-0808">Transferase</keyword>
<protein>
    <recommendedName>
        <fullName evidence="1">tRNA (guanine(9)-N(1))-methyltransferase</fullName>
        <ecNumber evidence="1">2.1.1.221</ecNumber>
    </recommendedName>
</protein>
<keyword evidence="8" id="KW-1185">Reference proteome</keyword>
<gene>
    <name evidence="7" type="ORF">QBZ16_000826</name>
</gene>
<keyword evidence="2" id="KW-0489">Methyltransferase</keyword>
<evidence type="ECO:0000313" key="7">
    <source>
        <dbReference type="EMBL" id="KAK2076302.1"/>
    </source>
</evidence>
<dbReference type="Proteomes" id="UP001255856">
    <property type="component" value="Unassembled WGS sequence"/>
</dbReference>
<dbReference type="AlphaFoldDB" id="A0AAD9IHM6"/>
<dbReference type="InterPro" id="IPR038459">
    <property type="entry name" value="MT_TRM10-typ_sf"/>
</dbReference>
<dbReference type="Gene3D" id="3.40.1280.30">
    <property type="match status" value="1"/>
</dbReference>
<evidence type="ECO:0000256" key="1">
    <source>
        <dbReference type="ARBA" id="ARBA00012797"/>
    </source>
</evidence>
<dbReference type="GO" id="GO:0000049">
    <property type="term" value="F:tRNA binding"/>
    <property type="evidence" value="ECO:0007669"/>
    <property type="project" value="TreeGrafter"/>
</dbReference>
<dbReference type="GO" id="GO:0052905">
    <property type="term" value="F:tRNA (guanosine(9)-N1)-methyltransferase activity"/>
    <property type="evidence" value="ECO:0007669"/>
    <property type="project" value="UniProtKB-EC"/>
</dbReference>
<accession>A0AAD9IHM6</accession>
<dbReference type="InterPro" id="IPR007356">
    <property type="entry name" value="tRNA_m1G_MeTrfase_euk"/>
</dbReference>
<dbReference type="InterPro" id="IPR028564">
    <property type="entry name" value="MT_TRM10-typ"/>
</dbReference>
<name>A0AAD9IHM6_PROWI</name>
<dbReference type="EMBL" id="JASFZW010000010">
    <property type="protein sequence ID" value="KAK2076302.1"/>
    <property type="molecule type" value="Genomic_DNA"/>
</dbReference>
<dbReference type="GO" id="GO:0005634">
    <property type="term" value="C:nucleus"/>
    <property type="evidence" value="ECO:0007669"/>
    <property type="project" value="TreeGrafter"/>
</dbReference>
<evidence type="ECO:0000256" key="4">
    <source>
        <dbReference type="ARBA" id="ARBA00022691"/>
    </source>
</evidence>
<evidence type="ECO:0000259" key="6">
    <source>
        <dbReference type="PROSITE" id="PS51675"/>
    </source>
</evidence>
<comment type="caution">
    <text evidence="7">The sequence shown here is derived from an EMBL/GenBank/DDBJ whole genome shotgun (WGS) entry which is preliminary data.</text>
</comment>
<evidence type="ECO:0000313" key="8">
    <source>
        <dbReference type="Proteomes" id="UP001255856"/>
    </source>
</evidence>
<dbReference type="CDD" id="cd18089">
    <property type="entry name" value="SPOUT_Trm10-like"/>
    <property type="match status" value="1"/>
</dbReference>
<comment type="catalytic activity">
    <reaction evidence="5">
        <text>guanosine(9) in tRNA + S-adenosyl-L-methionine = N(1)-methylguanosine(9) in tRNA + S-adenosyl-L-homocysteine + H(+)</text>
        <dbReference type="Rhea" id="RHEA:43156"/>
        <dbReference type="Rhea" id="RHEA-COMP:10367"/>
        <dbReference type="Rhea" id="RHEA-COMP:10368"/>
        <dbReference type="ChEBI" id="CHEBI:15378"/>
        <dbReference type="ChEBI" id="CHEBI:57856"/>
        <dbReference type="ChEBI" id="CHEBI:59789"/>
        <dbReference type="ChEBI" id="CHEBI:73542"/>
        <dbReference type="ChEBI" id="CHEBI:74269"/>
        <dbReference type="EC" id="2.1.1.221"/>
    </reaction>
</comment>
<dbReference type="EC" id="2.1.1.221" evidence="1"/>